<dbReference type="GO" id="GO:0016740">
    <property type="term" value="F:transferase activity"/>
    <property type="evidence" value="ECO:0007669"/>
    <property type="project" value="UniProtKB-KW"/>
</dbReference>
<gene>
    <name evidence="2" type="ORF">SAMN04489711_12333</name>
</gene>
<dbReference type="STRING" id="1177982.SAMN04489711_12333"/>
<dbReference type="EMBL" id="FONX01000023">
    <property type="protein sequence ID" value="SFF29100.1"/>
    <property type="molecule type" value="Genomic_DNA"/>
</dbReference>
<dbReference type="PANTHER" id="PTHR43685">
    <property type="entry name" value="GLYCOSYLTRANSFERASE"/>
    <property type="match status" value="1"/>
</dbReference>
<proteinExistence type="predicted"/>
<feature type="domain" description="Glycosyltransferase 2-like" evidence="1">
    <location>
        <begin position="319"/>
        <end position="472"/>
    </location>
</feature>
<dbReference type="PANTHER" id="PTHR43685:SF2">
    <property type="entry name" value="GLYCOSYLTRANSFERASE 2-LIKE DOMAIN-CONTAINING PROTEIN"/>
    <property type="match status" value="1"/>
</dbReference>
<reference evidence="3" key="1">
    <citation type="submission" date="2016-10" db="EMBL/GenBank/DDBJ databases">
        <authorList>
            <person name="Varghese N."/>
            <person name="Submissions S."/>
        </authorList>
    </citation>
    <scope>NUCLEOTIDE SEQUENCE [LARGE SCALE GENOMIC DNA]</scope>
    <source>
        <strain evidence="3">DSM 27981</strain>
    </source>
</reference>
<dbReference type="SUPFAM" id="SSF53756">
    <property type="entry name" value="UDP-Glycosyltransferase/glycogen phosphorylase"/>
    <property type="match status" value="1"/>
</dbReference>
<dbReference type="CDD" id="cd00761">
    <property type="entry name" value="Glyco_tranf_GTA_type"/>
    <property type="match status" value="1"/>
</dbReference>
<name>A0A1I2HII1_9BURK</name>
<organism evidence="2 3">
    <name type="scientific">Paracidovorax wautersii</name>
    <dbReference type="NCBI Taxonomy" id="1177982"/>
    <lineage>
        <taxon>Bacteria</taxon>
        <taxon>Pseudomonadati</taxon>
        <taxon>Pseudomonadota</taxon>
        <taxon>Betaproteobacteria</taxon>
        <taxon>Burkholderiales</taxon>
        <taxon>Comamonadaceae</taxon>
        <taxon>Paracidovorax</taxon>
    </lineage>
</organism>
<dbReference type="Gene3D" id="3.40.50.2000">
    <property type="entry name" value="Glycogen Phosphorylase B"/>
    <property type="match status" value="1"/>
</dbReference>
<protein>
    <submittedName>
        <fullName evidence="2">Glycosyltransferase involved in cell wall bisynthesis</fullName>
    </submittedName>
</protein>
<dbReference type="InterPro" id="IPR050834">
    <property type="entry name" value="Glycosyltransf_2"/>
</dbReference>
<feature type="domain" description="Glycosyltransferase 2-like" evidence="1">
    <location>
        <begin position="24"/>
        <end position="157"/>
    </location>
</feature>
<dbReference type="Proteomes" id="UP000199119">
    <property type="component" value="Unassembled WGS sequence"/>
</dbReference>
<dbReference type="OrthoDB" id="9816564at2"/>
<evidence type="ECO:0000259" key="1">
    <source>
        <dbReference type="Pfam" id="PF00535"/>
    </source>
</evidence>
<accession>A0A1I2HII1</accession>
<keyword evidence="3" id="KW-1185">Reference proteome</keyword>
<dbReference type="Pfam" id="PF00535">
    <property type="entry name" value="Glycos_transf_2"/>
    <property type="match status" value="2"/>
</dbReference>
<dbReference type="InterPro" id="IPR001173">
    <property type="entry name" value="Glyco_trans_2-like"/>
</dbReference>
<sequence>MANAPHNTRNSRAADREENIDVTVTIMSFNNARYLNQTIDSVLSQEGVRLEVIVRDDCSTDDSVSRMEVFAHDPRFRLEVNERNLGMIANFNRCVDSGTGRYVIVLGSDDLMAPGHLSSLVAAMDAQPQAALAYVQCNWIDAQGELIRYADHPGHTSHSYSGGRNEVAALLSFDNYITPSAMLLRRSKLDLVRLPDGTIHADMLAGDWDLAVRVAEVAPDFVFLRQPSISYRIHESQISSKFYASIAPLENHIRIVEGVFERGHQDLMRGHEKEIRDLLLQRLAAYPEQRGKELGRRAERLCQRIAELSKSGAQAPLFSVILTTYNRPILLKHALDSLEKQIERDFEVVLVNDNGEAVEHLFAAGYGFPVTYLRQGSNQGLSAARNAGLRIARGRYITYLDDDDIYLPNHLQVLAEAFKDHPYSVIYTDVDYVNEKLRGCERIEQGRSRPLHHRGFDRDRLLVSNYIPVNTWAHPRSAIADVGEFDTSLSALEDWDMLLRLVYRHTFIQVPVLTAEVRTRIGSHANDHMLGRERKNFLGLYQELYRRYPVNDAPKIEQERKSLIEGLQAAQQRVAPTLRDWLIQRALNAAQVQQVSLRLEEMGRDLSVAIFIRTAGRLNDPSSVQKTLASLGVLRPQLPFLEVHLLSEQFTQPDNSNTRINHIATASKQDELLAINHWAQETACRWFLVMDAGEELLPAGLQTLLLEVAAGEPCHAMCADEIVAAEDGTLGTIFRPQFNLDMLLSCPAGMSRHWIFQREAFAALGGFDTAYADAAEFEVLLRTIETHGTAVLAHADEPLLITGTPQLTANAAEMAALEKHLAARGYANARIDTSLPGRYQIHYGHADQPLVSILIAPTHDLPLLQRCVERLLENTSYPHYELIIVAAGGADEAMRHWLDSIQNLGTDQIRVMRTAEGQSRGEAIHGATSGAKGDYFVLLNPTTAVLNRNWLDELLNHAQRPEVGVTGAKLVSADGRIRQAGLVLGLNGAASSPFQGTPAQEPGYMHRLEIDQNYSAVSSDCLIIHKAIYESVGGMDVQNYPSHFADIDLCLKVRQAGFLTVWTPRALLLQSDENSRDDADDDQDNSPSGIRRQEEALYQKWLPAIARDSAYNANLSLFGTGFDVETDALANRRPLPWRPQPVVLTLAADAAGCGHYRVIEPVRAMHESGIADARFSGRYFTLEELERLQPDTMVLQRQVTEQQIELIQRVQRLRPTFMVAELDDYLPNLPMKNAHRHEMPKDVLRHLRRSVSLMDRFVVSTPALAEAFAGFHSDMRVVQNRLPPRWWRGLQSSRRTGGRPRVGWAGGISHQGDLELIVDVIKALHGEVDWIFFGMAPEAIKPYLREFHGPVSIERYPRTLASLNLDLAVAPLEQNLFNECKSNLRLLEYGACGYPVVCSDVRPYQGGLPVTRVKNRFKDWVDAIRMHTQDLDAAAAAGDRLKAAVESDWMLEGANLQDWLAAWLPDGSQK</sequence>
<dbReference type="SUPFAM" id="SSF53448">
    <property type="entry name" value="Nucleotide-diphospho-sugar transferases"/>
    <property type="match status" value="4"/>
</dbReference>
<dbReference type="InterPro" id="IPR029044">
    <property type="entry name" value="Nucleotide-diphossugar_trans"/>
</dbReference>
<keyword evidence="2" id="KW-0808">Transferase</keyword>
<dbReference type="Pfam" id="PF13641">
    <property type="entry name" value="Glyco_tranf_2_3"/>
    <property type="match status" value="1"/>
</dbReference>
<evidence type="ECO:0000313" key="2">
    <source>
        <dbReference type="EMBL" id="SFF29100.1"/>
    </source>
</evidence>
<dbReference type="Gene3D" id="3.90.550.10">
    <property type="entry name" value="Spore Coat Polysaccharide Biosynthesis Protein SpsA, Chain A"/>
    <property type="match status" value="3"/>
</dbReference>
<evidence type="ECO:0000313" key="3">
    <source>
        <dbReference type="Proteomes" id="UP000199119"/>
    </source>
</evidence>